<keyword evidence="2" id="KW-1185">Reference proteome</keyword>
<protein>
    <submittedName>
        <fullName evidence="1">Uncharacterized protein</fullName>
    </submittedName>
</protein>
<dbReference type="AlphaFoldDB" id="A0A1R3KFY4"/>
<name>A0A1R3KFY4_9ROSI</name>
<comment type="caution">
    <text evidence="1">The sequence shown here is derived from an EMBL/GenBank/DDBJ whole genome shotgun (WGS) entry which is preliminary data.</text>
</comment>
<gene>
    <name evidence="1" type="ORF">COLO4_08436</name>
</gene>
<proteinExistence type="predicted"/>
<organism evidence="1 2">
    <name type="scientific">Corchorus olitorius</name>
    <dbReference type="NCBI Taxonomy" id="93759"/>
    <lineage>
        <taxon>Eukaryota</taxon>
        <taxon>Viridiplantae</taxon>
        <taxon>Streptophyta</taxon>
        <taxon>Embryophyta</taxon>
        <taxon>Tracheophyta</taxon>
        <taxon>Spermatophyta</taxon>
        <taxon>Magnoliopsida</taxon>
        <taxon>eudicotyledons</taxon>
        <taxon>Gunneridae</taxon>
        <taxon>Pentapetalae</taxon>
        <taxon>rosids</taxon>
        <taxon>malvids</taxon>
        <taxon>Malvales</taxon>
        <taxon>Malvaceae</taxon>
        <taxon>Grewioideae</taxon>
        <taxon>Apeibeae</taxon>
        <taxon>Corchorus</taxon>
    </lineage>
</organism>
<sequence>MEDKEKVIIDGEEVRQYGPWLVASPLKRKAAVVGTEAFKQFGKKMSGGFNSEKRDGLQSSKTKRALFPWTTSRLDFGRPVAKKGLQLARGPREQISDLERNSRKCNPEIIGDNIANLMEFGKCNSE</sequence>
<dbReference type="Proteomes" id="UP000187203">
    <property type="component" value="Unassembled WGS sequence"/>
</dbReference>
<reference evidence="2" key="1">
    <citation type="submission" date="2013-09" db="EMBL/GenBank/DDBJ databases">
        <title>Corchorus olitorius genome sequencing.</title>
        <authorList>
            <person name="Alam M."/>
            <person name="Haque M.S."/>
            <person name="Islam M.S."/>
            <person name="Emdad E.M."/>
            <person name="Islam M.M."/>
            <person name="Ahmed B."/>
            <person name="Halim A."/>
            <person name="Hossen Q.M.M."/>
            <person name="Hossain M.Z."/>
            <person name="Ahmed R."/>
            <person name="Khan M.M."/>
            <person name="Islam R."/>
            <person name="Rashid M.M."/>
            <person name="Khan S.A."/>
            <person name="Rahman M.S."/>
            <person name="Alam M."/>
            <person name="Yahiya A.S."/>
            <person name="Khan M.S."/>
            <person name="Azam M.S."/>
            <person name="Haque T."/>
            <person name="Lashkar M.Z.H."/>
            <person name="Akhand A.I."/>
            <person name="Morshed G."/>
            <person name="Roy S."/>
            <person name="Uddin K.S."/>
            <person name="Rabeya T."/>
            <person name="Hossain A.S."/>
            <person name="Chowdhury A."/>
            <person name="Snigdha A.R."/>
            <person name="Mortoza M.S."/>
            <person name="Matin S.A."/>
            <person name="Hoque S.M.E."/>
            <person name="Islam M.K."/>
            <person name="Roy D.K."/>
            <person name="Haider R."/>
            <person name="Moosa M.M."/>
            <person name="Elias S.M."/>
            <person name="Hasan A.M."/>
            <person name="Jahan S."/>
            <person name="Shafiuddin M."/>
            <person name="Mahmood N."/>
            <person name="Shommy N.S."/>
        </authorList>
    </citation>
    <scope>NUCLEOTIDE SEQUENCE [LARGE SCALE GENOMIC DNA]</scope>
    <source>
        <strain evidence="2">cv. O-4</strain>
    </source>
</reference>
<evidence type="ECO:0000313" key="1">
    <source>
        <dbReference type="EMBL" id="OMP05944.1"/>
    </source>
</evidence>
<evidence type="ECO:0000313" key="2">
    <source>
        <dbReference type="Proteomes" id="UP000187203"/>
    </source>
</evidence>
<dbReference type="EMBL" id="AWUE01013770">
    <property type="protein sequence ID" value="OMP05944.1"/>
    <property type="molecule type" value="Genomic_DNA"/>
</dbReference>
<accession>A0A1R3KFY4</accession>